<dbReference type="InterPro" id="IPR002052">
    <property type="entry name" value="DNA_methylase_N6_adenine_CS"/>
</dbReference>
<dbReference type="EMBL" id="JBHTKB010000003">
    <property type="protein sequence ID" value="MFD0914390.1"/>
    <property type="molecule type" value="Genomic_DNA"/>
</dbReference>
<feature type="binding site" evidence="5">
    <location>
        <position position="187"/>
    </location>
    <ligand>
        <name>S-adenosyl-L-methionine</name>
        <dbReference type="ChEBI" id="CHEBI:59789"/>
    </ligand>
</feature>
<dbReference type="GO" id="GO:0102559">
    <property type="term" value="F:peptide chain release factor N(5)-glutamine methyltransferase activity"/>
    <property type="evidence" value="ECO:0007669"/>
    <property type="project" value="UniProtKB-EC"/>
</dbReference>
<keyword evidence="1 5" id="KW-0489">Methyltransferase</keyword>
<accession>A0ABW3FBR1</accession>
<feature type="binding site" evidence="5">
    <location>
        <position position="172"/>
    </location>
    <ligand>
        <name>S-adenosyl-L-methionine</name>
        <dbReference type="ChEBI" id="CHEBI:59789"/>
    </ligand>
</feature>
<dbReference type="PANTHER" id="PTHR18895">
    <property type="entry name" value="HEMK METHYLTRANSFERASE"/>
    <property type="match status" value="1"/>
</dbReference>
<protein>
    <recommendedName>
        <fullName evidence="5">Release factor glutamine methyltransferase</fullName>
        <shortName evidence="5">RF MTase</shortName>
        <ecNumber evidence="5">2.1.1.297</ecNumber>
    </recommendedName>
    <alternativeName>
        <fullName evidence="5">N5-glutamine methyltransferase PrmC</fullName>
    </alternativeName>
    <alternativeName>
        <fullName evidence="5">Protein-(glutamine-N5) MTase PrmC</fullName>
    </alternativeName>
    <alternativeName>
        <fullName evidence="5">Protein-glutamine N-methyltransferase PrmC</fullName>
    </alternativeName>
</protein>
<dbReference type="CDD" id="cd02440">
    <property type="entry name" value="AdoMet_MTases"/>
    <property type="match status" value="1"/>
</dbReference>
<dbReference type="Gene3D" id="3.40.50.150">
    <property type="entry name" value="Vaccinia Virus protein VP39"/>
    <property type="match status" value="1"/>
</dbReference>
<dbReference type="InterPro" id="IPR040758">
    <property type="entry name" value="PrmC_N"/>
</dbReference>
<evidence type="ECO:0000259" key="6">
    <source>
        <dbReference type="Pfam" id="PF05175"/>
    </source>
</evidence>
<dbReference type="Proteomes" id="UP001597128">
    <property type="component" value="Unassembled WGS sequence"/>
</dbReference>
<proteinExistence type="inferred from homology"/>
<comment type="catalytic activity">
    <reaction evidence="4 5">
        <text>L-glutaminyl-[peptide chain release factor] + S-adenosyl-L-methionine = N(5)-methyl-L-glutaminyl-[peptide chain release factor] + S-adenosyl-L-homocysteine + H(+)</text>
        <dbReference type="Rhea" id="RHEA:42896"/>
        <dbReference type="Rhea" id="RHEA-COMP:10271"/>
        <dbReference type="Rhea" id="RHEA-COMP:10272"/>
        <dbReference type="ChEBI" id="CHEBI:15378"/>
        <dbReference type="ChEBI" id="CHEBI:30011"/>
        <dbReference type="ChEBI" id="CHEBI:57856"/>
        <dbReference type="ChEBI" id="CHEBI:59789"/>
        <dbReference type="ChEBI" id="CHEBI:61891"/>
        <dbReference type="EC" id="2.1.1.297"/>
    </reaction>
</comment>
<dbReference type="InterPro" id="IPR007848">
    <property type="entry name" value="Small_mtfrase_dom"/>
</dbReference>
<evidence type="ECO:0000256" key="5">
    <source>
        <dbReference type="HAMAP-Rule" id="MF_02126"/>
    </source>
</evidence>
<feature type="domain" description="Methyltransferase small" evidence="6">
    <location>
        <begin position="109"/>
        <end position="196"/>
    </location>
</feature>
<evidence type="ECO:0000256" key="1">
    <source>
        <dbReference type="ARBA" id="ARBA00022603"/>
    </source>
</evidence>
<feature type="binding site" evidence="5">
    <location>
        <begin position="121"/>
        <end position="125"/>
    </location>
    <ligand>
        <name>S-adenosyl-L-methionine</name>
        <dbReference type="ChEBI" id="CHEBI:59789"/>
    </ligand>
</feature>
<dbReference type="RefSeq" id="WP_379058120.1">
    <property type="nucleotide sequence ID" value="NZ_JBHTKB010000003.1"/>
</dbReference>
<dbReference type="NCBIfam" id="TIGR03534">
    <property type="entry name" value="RF_mod_PrmC"/>
    <property type="match status" value="1"/>
</dbReference>
<comment type="similarity">
    <text evidence="5">Belongs to the protein N5-glutamine methyltransferase family. PrmC subfamily.</text>
</comment>
<dbReference type="NCBIfam" id="TIGR00536">
    <property type="entry name" value="hemK_fam"/>
    <property type="match status" value="1"/>
</dbReference>
<organism evidence="8 9">
    <name type="scientific">Methylophilus luteus</name>
    <dbReference type="NCBI Taxonomy" id="640108"/>
    <lineage>
        <taxon>Bacteria</taxon>
        <taxon>Pseudomonadati</taxon>
        <taxon>Pseudomonadota</taxon>
        <taxon>Betaproteobacteria</taxon>
        <taxon>Nitrosomonadales</taxon>
        <taxon>Methylophilaceae</taxon>
        <taxon>Methylophilus</taxon>
    </lineage>
</organism>
<dbReference type="InterPro" id="IPR050320">
    <property type="entry name" value="N5-glutamine_MTase"/>
</dbReference>
<name>A0ABW3FBR1_9PROT</name>
<evidence type="ECO:0000259" key="7">
    <source>
        <dbReference type="Pfam" id="PF17827"/>
    </source>
</evidence>
<dbReference type="InterPro" id="IPR019874">
    <property type="entry name" value="RF_methyltr_PrmC"/>
</dbReference>
<comment type="caution">
    <text evidence="8">The sequence shown here is derived from an EMBL/GenBank/DDBJ whole genome shotgun (WGS) entry which is preliminary data.</text>
</comment>
<gene>
    <name evidence="5 8" type="primary">prmC</name>
    <name evidence="8" type="ORF">ACFQ1Z_12585</name>
</gene>
<keyword evidence="2 5" id="KW-0808">Transferase</keyword>
<dbReference type="PANTHER" id="PTHR18895:SF74">
    <property type="entry name" value="MTRF1L RELEASE FACTOR GLUTAMINE METHYLTRANSFERASE"/>
    <property type="match status" value="1"/>
</dbReference>
<evidence type="ECO:0000256" key="3">
    <source>
        <dbReference type="ARBA" id="ARBA00022691"/>
    </source>
</evidence>
<feature type="domain" description="Release factor glutamine methyltransferase N-terminal" evidence="7">
    <location>
        <begin position="9"/>
        <end position="78"/>
    </location>
</feature>
<keyword evidence="3 5" id="KW-0949">S-adenosyl-L-methionine</keyword>
<dbReference type="HAMAP" id="MF_02126">
    <property type="entry name" value="RF_methyltr_PrmC"/>
    <property type="match status" value="1"/>
</dbReference>
<evidence type="ECO:0000313" key="8">
    <source>
        <dbReference type="EMBL" id="MFD0914390.1"/>
    </source>
</evidence>
<reference evidence="9" key="1">
    <citation type="journal article" date="2019" name="Int. J. Syst. Evol. Microbiol.">
        <title>The Global Catalogue of Microorganisms (GCM) 10K type strain sequencing project: providing services to taxonomists for standard genome sequencing and annotation.</title>
        <authorList>
            <consortium name="The Broad Institute Genomics Platform"/>
            <consortium name="The Broad Institute Genome Sequencing Center for Infectious Disease"/>
            <person name="Wu L."/>
            <person name="Ma J."/>
        </authorList>
    </citation>
    <scope>NUCLEOTIDE SEQUENCE [LARGE SCALE GENOMIC DNA]</scope>
    <source>
        <strain evidence="9">CCUG 58412</strain>
    </source>
</reference>
<dbReference type="GO" id="GO:0032259">
    <property type="term" value="P:methylation"/>
    <property type="evidence" value="ECO:0007669"/>
    <property type="project" value="UniProtKB-KW"/>
</dbReference>
<dbReference type="InterPro" id="IPR004556">
    <property type="entry name" value="HemK-like"/>
</dbReference>
<evidence type="ECO:0000313" key="9">
    <source>
        <dbReference type="Proteomes" id="UP001597128"/>
    </source>
</evidence>
<dbReference type="PROSITE" id="PS00092">
    <property type="entry name" value="N6_MTASE"/>
    <property type="match status" value="1"/>
</dbReference>
<dbReference type="Gene3D" id="1.10.8.10">
    <property type="entry name" value="DNA helicase RuvA subunit, C-terminal domain"/>
    <property type="match status" value="1"/>
</dbReference>
<dbReference type="Pfam" id="PF05175">
    <property type="entry name" value="MTS"/>
    <property type="match status" value="1"/>
</dbReference>
<comment type="function">
    <text evidence="5">Methylates the class 1 translation termination release factors RF1/PrfA and RF2/PrfB on the glutamine residue of the universally conserved GGQ motif.</text>
</comment>
<dbReference type="Pfam" id="PF17827">
    <property type="entry name" value="PrmC_N"/>
    <property type="match status" value="1"/>
</dbReference>
<dbReference type="InterPro" id="IPR029063">
    <property type="entry name" value="SAM-dependent_MTases_sf"/>
</dbReference>
<evidence type="ECO:0000256" key="2">
    <source>
        <dbReference type="ARBA" id="ARBA00022679"/>
    </source>
</evidence>
<feature type="binding site" evidence="5">
    <location>
        <begin position="187"/>
        <end position="190"/>
    </location>
    <ligand>
        <name>substrate</name>
    </ligand>
</feature>
<dbReference type="SUPFAM" id="SSF53335">
    <property type="entry name" value="S-adenosyl-L-methionine-dependent methyltransferases"/>
    <property type="match status" value="1"/>
</dbReference>
<feature type="binding site" evidence="5">
    <location>
        <position position="144"/>
    </location>
    <ligand>
        <name>S-adenosyl-L-methionine</name>
        <dbReference type="ChEBI" id="CHEBI:59789"/>
    </ligand>
</feature>
<dbReference type="EC" id="2.1.1.297" evidence="5"/>
<sequence length="282" mass="30753">MSQTVQQSLQSARQQLAQLVPTSEASIEAQILLMHILGVNRAWLLAHATDLMPENSVQDYAHLVQRRLQGEPVAYILGYREFFGLKLTVTSDTLIPRPDTETLVEAALQKIAGPMRVLDLGTGTGAIALAIASHAPQSQVTAVDASERALKVAETNRHSLQLANVSLLHSHWYTALAQQTFDLIVSNPPYIEAADQHLSQGDLRFEPLSALAAGEDGLADIRQIIAQAPGYLNQGGWLMLEHGYNQAEAVQNLYQTAGFAHIQTLRDLGDNPRVTLAQWLAA</sequence>
<keyword evidence="9" id="KW-1185">Reference proteome</keyword>
<evidence type="ECO:0000256" key="4">
    <source>
        <dbReference type="ARBA" id="ARBA00048391"/>
    </source>
</evidence>